<accession>A0ABR2KA18</accession>
<comment type="caution">
    <text evidence="2">The sequence shown here is derived from an EMBL/GenBank/DDBJ whole genome shotgun (WGS) entry which is preliminary data.</text>
</comment>
<dbReference type="SUPFAM" id="SSF49785">
    <property type="entry name" value="Galactose-binding domain-like"/>
    <property type="match status" value="1"/>
</dbReference>
<dbReference type="Gene3D" id="2.60.120.260">
    <property type="entry name" value="Galactose-binding domain-like"/>
    <property type="match status" value="1"/>
</dbReference>
<dbReference type="Gene3D" id="1.25.40.420">
    <property type="match status" value="1"/>
</dbReference>
<proteinExistence type="predicted"/>
<dbReference type="Pfam" id="PF07707">
    <property type="entry name" value="BACK"/>
    <property type="match status" value="1"/>
</dbReference>
<gene>
    <name evidence="2" type="ORF">M9Y10_038988</name>
</gene>
<evidence type="ECO:0000313" key="2">
    <source>
        <dbReference type="EMBL" id="KAK8887929.1"/>
    </source>
</evidence>
<name>A0ABR2KA18_9EUKA</name>
<organism evidence="2 3">
    <name type="scientific">Tritrichomonas musculus</name>
    <dbReference type="NCBI Taxonomy" id="1915356"/>
    <lineage>
        <taxon>Eukaryota</taxon>
        <taxon>Metamonada</taxon>
        <taxon>Parabasalia</taxon>
        <taxon>Tritrichomonadida</taxon>
        <taxon>Tritrichomonadidae</taxon>
        <taxon>Tritrichomonas</taxon>
    </lineage>
</organism>
<dbReference type="InterPro" id="IPR011705">
    <property type="entry name" value="BACK"/>
</dbReference>
<sequence length="459" mass="53997">MKEEETEYTLDLNNFKKIPIDRYDKDFTFIVDEKRYQVPRIFADFLSPKIRQMHFYDETINEFYISTDQKGGETHFPEFLKLANFEAKTLTSFQRKIYSSYFIELDNIDEYFRLNDDIFSTISSQNAISHLKLIFNFYQKNSEEFDRYNSQIQKLILFVSSHFYEIVKEEMKQLPFEIISSIVSSPSLKIADEDSILEFIMSLYEEDRNYAPLLSNVAFCNLSDEAVDNFIDRFLIDDLNNEIWRAIFSRLSKSKQNSMSSKVKSEGRYEINGGRNEEDENYEIKEIESASDHKLEGLMHFLTKETGGNIHDNGTIEITSNSIENDRRHPKNLVDYEILSAYSSKKDTESIVCFDFKDKKIKLNSYSIRSSNNGPGNYHLRNWVVEVSNDKEKWEEVDRHSDDSALNGLGIIANFEVSKKLNGFYRFIRLRQTGPSWANANRVYFYMVDFFGKIKLPKK</sequence>
<dbReference type="InterPro" id="IPR008979">
    <property type="entry name" value="Galactose-bd-like_sf"/>
</dbReference>
<keyword evidence="3" id="KW-1185">Reference proteome</keyword>
<protein>
    <recommendedName>
        <fullName evidence="1">BACK domain-containing protein</fullName>
    </recommendedName>
</protein>
<evidence type="ECO:0000259" key="1">
    <source>
        <dbReference type="Pfam" id="PF07707"/>
    </source>
</evidence>
<reference evidence="2 3" key="1">
    <citation type="submission" date="2024-04" db="EMBL/GenBank/DDBJ databases">
        <title>Tritrichomonas musculus Genome.</title>
        <authorList>
            <person name="Alves-Ferreira E."/>
            <person name="Grigg M."/>
            <person name="Lorenzi H."/>
            <person name="Galac M."/>
        </authorList>
    </citation>
    <scope>NUCLEOTIDE SEQUENCE [LARGE SCALE GENOMIC DNA]</scope>
    <source>
        <strain evidence="2 3">EAF2021</strain>
    </source>
</reference>
<dbReference type="Proteomes" id="UP001470230">
    <property type="component" value="Unassembled WGS sequence"/>
</dbReference>
<evidence type="ECO:0000313" key="3">
    <source>
        <dbReference type="Proteomes" id="UP001470230"/>
    </source>
</evidence>
<feature type="domain" description="BACK" evidence="1">
    <location>
        <begin position="158"/>
        <end position="230"/>
    </location>
</feature>
<dbReference type="EMBL" id="JAPFFF010000006">
    <property type="protein sequence ID" value="KAK8887929.1"/>
    <property type="molecule type" value="Genomic_DNA"/>
</dbReference>